<evidence type="ECO:0000313" key="3">
    <source>
        <dbReference type="Proteomes" id="UP001345219"/>
    </source>
</evidence>
<dbReference type="AlphaFoldDB" id="A0AAN7KUC6"/>
<evidence type="ECO:0000256" key="1">
    <source>
        <dbReference type="SAM" id="MobiDB-lite"/>
    </source>
</evidence>
<dbReference type="Proteomes" id="UP001345219">
    <property type="component" value="Chromosome 24"/>
</dbReference>
<protein>
    <submittedName>
        <fullName evidence="2">Uncharacterized protein</fullName>
    </submittedName>
</protein>
<evidence type="ECO:0000313" key="2">
    <source>
        <dbReference type="EMBL" id="KAK4771509.1"/>
    </source>
</evidence>
<reference evidence="2 3" key="1">
    <citation type="journal article" date="2023" name="Hortic Res">
        <title>Pangenome of water caltrop reveals structural variations and asymmetric subgenome divergence after allopolyploidization.</title>
        <authorList>
            <person name="Zhang X."/>
            <person name="Chen Y."/>
            <person name="Wang L."/>
            <person name="Yuan Y."/>
            <person name="Fang M."/>
            <person name="Shi L."/>
            <person name="Lu R."/>
            <person name="Comes H.P."/>
            <person name="Ma Y."/>
            <person name="Chen Y."/>
            <person name="Huang G."/>
            <person name="Zhou Y."/>
            <person name="Zheng Z."/>
            <person name="Qiu Y."/>
        </authorList>
    </citation>
    <scope>NUCLEOTIDE SEQUENCE [LARGE SCALE GENOMIC DNA]</scope>
    <source>
        <tissue evidence="2">Roots</tissue>
    </source>
</reference>
<name>A0AAN7KUC6_9MYRT</name>
<dbReference type="PANTHER" id="PTHR37611">
    <property type="entry name" value="VIRUS-SPECIFIC-SIGNALING-PATHWAY REGULATED PROTEIN-RELATED"/>
    <property type="match status" value="1"/>
</dbReference>
<accession>A0AAN7KUC6</accession>
<organism evidence="2 3">
    <name type="scientific">Trapa incisa</name>
    <dbReference type="NCBI Taxonomy" id="236973"/>
    <lineage>
        <taxon>Eukaryota</taxon>
        <taxon>Viridiplantae</taxon>
        <taxon>Streptophyta</taxon>
        <taxon>Embryophyta</taxon>
        <taxon>Tracheophyta</taxon>
        <taxon>Spermatophyta</taxon>
        <taxon>Magnoliopsida</taxon>
        <taxon>eudicotyledons</taxon>
        <taxon>Gunneridae</taxon>
        <taxon>Pentapetalae</taxon>
        <taxon>rosids</taxon>
        <taxon>malvids</taxon>
        <taxon>Myrtales</taxon>
        <taxon>Lythraceae</taxon>
        <taxon>Trapa</taxon>
    </lineage>
</organism>
<dbReference type="PANTHER" id="PTHR37611:SF4">
    <property type="entry name" value="OS06G0538400 PROTEIN"/>
    <property type="match status" value="1"/>
</dbReference>
<proteinExistence type="predicted"/>
<feature type="region of interest" description="Disordered" evidence="1">
    <location>
        <begin position="61"/>
        <end position="85"/>
    </location>
</feature>
<gene>
    <name evidence="2" type="ORF">SAY87_032041</name>
</gene>
<sequence>MAASILPEELHEGFGGIDVGILESSHDILMSLMEDSQGDEQEFDRLNDFIQSLEAEIHRGATEGLGLGPETTYGPAYDGEDPSDDFSWIDMESVPSSLLQGVNWCTEGLGDETNCAAEFEHVDVHLTEEATYSKLWHELGDGMME</sequence>
<keyword evidence="3" id="KW-1185">Reference proteome</keyword>
<dbReference type="EMBL" id="JAXIOK010000005">
    <property type="protein sequence ID" value="KAK4771509.1"/>
    <property type="molecule type" value="Genomic_DNA"/>
</dbReference>
<comment type="caution">
    <text evidence="2">The sequence shown here is derived from an EMBL/GenBank/DDBJ whole genome shotgun (WGS) entry which is preliminary data.</text>
</comment>